<dbReference type="InterPro" id="IPR026961">
    <property type="entry name" value="PGG_dom"/>
</dbReference>
<dbReference type="OrthoDB" id="1001633at2759"/>
<dbReference type="GO" id="GO:0016020">
    <property type="term" value="C:membrane"/>
    <property type="evidence" value="ECO:0007669"/>
    <property type="project" value="TreeGrafter"/>
</dbReference>
<evidence type="ECO:0000256" key="1">
    <source>
        <dbReference type="SAM" id="Phobius"/>
    </source>
</evidence>
<gene>
    <name evidence="3" type="ORF">COLO4_27230</name>
</gene>
<organism evidence="3 4">
    <name type="scientific">Corchorus olitorius</name>
    <dbReference type="NCBI Taxonomy" id="93759"/>
    <lineage>
        <taxon>Eukaryota</taxon>
        <taxon>Viridiplantae</taxon>
        <taxon>Streptophyta</taxon>
        <taxon>Embryophyta</taxon>
        <taxon>Tracheophyta</taxon>
        <taxon>Spermatophyta</taxon>
        <taxon>Magnoliopsida</taxon>
        <taxon>eudicotyledons</taxon>
        <taxon>Gunneridae</taxon>
        <taxon>Pentapetalae</taxon>
        <taxon>rosids</taxon>
        <taxon>malvids</taxon>
        <taxon>Malvales</taxon>
        <taxon>Malvaceae</taxon>
        <taxon>Grewioideae</taxon>
        <taxon>Apeibeae</taxon>
        <taxon>Corchorus</taxon>
    </lineage>
</organism>
<comment type="caution">
    <text evidence="3">The sequence shown here is derived from an EMBL/GenBank/DDBJ whole genome shotgun (WGS) entry which is preliminary data.</text>
</comment>
<accession>A0A1R3HS64</accession>
<proteinExistence type="predicted"/>
<evidence type="ECO:0000259" key="2">
    <source>
        <dbReference type="Pfam" id="PF13962"/>
    </source>
</evidence>
<evidence type="ECO:0000313" key="3">
    <source>
        <dbReference type="EMBL" id="OMO73162.1"/>
    </source>
</evidence>
<dbReference type="EMBL" id="AWUE01019508">
    <property type="protein sequence ID" value="OMO73162.1"/>
    <property type="molecule type" value="Genomic_DNA"/>
</dbReference>
<dbReference type="PANTHER" id="PTHR24177:SF329">
    <property type="entry name" value="ANKYRIN REPEAT PROTEIN"/>
    <property type="match status" value="1"/>
</dbReference>
<dbReference type="Proteomes" id="UP000187203">
    <property type="component" value="Unassembled WGS sequence"/>
</dbReference>
<feature type="transmembrane region" description="Helical" evidence="1">
    <location>
        <begin position="453"/>
        <end position="473"/>
    </location>
</feature>
<keyword evidence="1" id="KW-1133">Transmembrane helix</keyword>
<dbReference type="PANTHER" id="PTHR24177">
    <property type="entry name" value="CASKIN"/>
    <property type="match status" value="1"/>
</dbReference>
<feature type="transmembrane region" description="Helical" evidence="1">
    <location>
        <begin position="493"/>
        <end position="519"/>
    </location>
</feature>
<reference evidence="4" key="1">
    <citation type="submission" date="2013-09" db="EMBL/GenBank/DDBJ databases">
        <title>Corchorus olitorius genome sequencing.</title>
        <authorList>
            <person name="Alam M."/>
            <person name="Haque M.S."/>
            <person name="Islam M.S."/>
            <person name="Emdad E.M."/>
            <person name="Islam M.M."/>
            <person name="Ahmed B."/>
            <person name="Halim A."/>
            <person name="Hossen Q.M.M."/>
            <person name="Hossain M.Z."/>
            <person name="Ahmed R."/>
            <person name="Khan M.M."/>
            <person name="Islam R."/>
            <person name="Rashid M.M."/>
            <person name="Khan S.A."/>
            <person name="Rahman M.S."/>
            <person name="Alam M."/>
            <person name="Yahiya A.S."/>
            <person name="Khan M.S."/>
            <person name="Azam M.S."/>
            <person name="Haque T."/>
            <person name="Lashkar M.Z.H."/>
            <person name="Akhand A.I."/>
            <person name="Morshed G."/>
            <person name="Roy S."/>
            <person name="Uddin K.S."/>
            <person name="Rabeya T."/>
            <person name="Hossain A.S."/>
            <person name="Chowdhury A."/>
            <person name="Snigdha A.R."/>
            <person name="Mortoza M.S."/>
            <person name="Matin S.A."/>
            <person name="Hoque S.M.E."/>
            <person name="Islam M.K."/>
            <person name="Roy D.K."/>
            <person name="Haider R."/>
            <person name="Moosa M.M."/>
            <person name="Elias S.M."/>
            <person name="Hasan A.M."/>
            <person name="Jahan S."/>
            <person name="Shafiuddin M."/>
            <person name="Mahmood N."/>
            <person name="Shommy N.S."/>
        </authorList>
    </citation>
    <scope>NUCLEOTIDE SEQUENCE [LARGE SCALE GENOMIC DNA]</scope>
    <source>
        <strain evidence="4">cv. O-4</strain>
    </source>
</reference>
<dbReference type="InterPro" id="IPR036770">
    <property type="entry name" value="Ankyrin_rpt-contain_sf"/>
</dbReference>
<feature type="domain" description="PGG" evidence="2">
    <location>
        <begin position="404"/>
        <end position="517"/>
    </location>
</feature>
<dbReference type="InterPro" id="IPR002110">
    <property type="entry name" value="Ankyrin_rpt"/>
</dbReference>
<feature type="transmembrane region" description="Helical" evidence="1">
    <location>
        <begin position="525"/>
        <end position="543"/>
    </location>
</feature>
<name>A0A1R3HS64_9ROSI</name>
<dbReference type="SUPFAM" id="SSF48403">
    <property type="entry name" value="Ankyrin repeat"/>
    <property type="match status" value="1"/>
</dbReference>
<dbReference type="Pfam" id="PF13962">
    <property type="entry name" value="PGG"/>
    <property type="match status" value="1"/>
</dbReference>
<keyword evidence="4" id="KW-1185">Reference proteome</keyword>
<dbReference type="AlphaFoldDB" id="A0A1R3HS64"/>
<sequence length="569" mass="63421">MWCETATERSLVEYGRDLSLVKAIKDGDLDFIKRYYEEHPNSISAMFFTCFGRGTALHQATITNNLEIAKELVAKMSEEDVLICNDAGHTALDIAAITGGIEKIKIAECMIRKSKKLLTTESKGKLIPLANACGAGRKDMIYYLYSQTPRDFLLSEIGTSQSSLAIQYCIGNKMFGLEVKIPSNSSSTSDDVRISACDQYHQNEMNNTVAREKASFRRMWSSNLLKLFGIKQVYDLKLTHCYAHKFLCLMSKTIATLDVTKLSRGGSVAQALSIAASHGITEFIVEIISGNPDFLGPSQIFCTAVERRQEKVFSLIYGLGTMKDVVACLNYNGNNLLHVAAQLAPQRVLDGIPGPALQMQRELQWFQEVERIVPHSFRQHPNNLHKTPYEIFDESHKVLVQQGEKWMKDIAQSSMVVGTLIITIMFIALYTVPGGNNQETGFPLFLQNKVFNLFIISNATSFFASSTSVLMFLGILSSRYAPKDFLKSLPTKLIIALSSLFISIATMMVAFCSTVIIMLKGELSFIIPIVLLASIPVSLFVWLQFPLLVTVAHSTYGPGIFDRKTKKWL</sequence>
<evidence type="ECO:0000313" key="4">
    <source>
        <dbReference type="Proteomes" id="UP000187203"/>
    </source>
</evidence>
<keyword evidence="1" id="KW-0812">Transmembrane</keyword>
<keyword evidence="1" id="KW-0472">Membrane</keyword>
<dbReference type="Pfam" id="PF12796">
    <property type="entry name" value="Ank_2"/>
    <property type="match status" value="1"/>
</dbReference>
<protein>
    <recommendedName>
        <fullName evidence="2">PGG domain-containing protein</fullName>
    </recommendedName>
</protein>
<dbReference type="Gene3D" id="1.25.40.20">
    <property type="entry name" value="Ankyrin repeat-containing domain"/>
    <property type="match status" value="1"/>
</dbReference>
<feature type="transmembrane region" description="Helical" evidence="1">
    <location>
        <begin position="415"/>
        <end position="433"/>
    </location>
</feature>
<dbReference type="STRING" id="93759.A0A1R3HS64"/>